<proteinExistence type="predicted"/>
<dbReference type="InterPro" id="IPR051144">
    <property type="entry name" value="Formin_homology_domain"/>
</dbReference>
<feature type="region of interest" description="Disordered" evidence="1">
    <location>
        <begin position="468"/>
        <end position="532"/>
    </location>
</feature>
<feature type="compositionally biased region" description="Low complexity" evidence="1">
    <location>
        <begin position="714"/>
        <end position="730"/>
    </location>
</feature>
<feature type="region of interest" description="Disordered" evidence="1">
    <location>
        <begin position="1601"/>
        <end position="1620"/>
    </location>
</feature>
<keyword evidence="4" id="KW-1185">Reference proteome</keyword>
<keyword evidence="2" id="KW-0812">Transmembrane</keyword>
<evidence type="ECO:0000256" key="2">
    <source>
        <dbReference type="SAM" id="Phobius"/>
    </source>
</evidence>
<dbReference type="SUPFAM" id="SSF53590">
    <property type="entry name" value="Nucleoside hydrolase"/>
    <property type="match status" value="1"/>
</dbReference>
<dbReference type="InterPro" id="IPR036452">
    <property type="entry name" value="Ribo_hydro-like"/>
</dbReference>
<evidence type="ECO:0000256" key="1">
    <source>
        <dbReference type="SAM" id="MobiDB-lite"/>
    </source>
</evidence>
<comment type="caution">
    <text evidence="3">The sequence shown here is derived from an EMBL/GenBank/DDBJ whole genome shotgun (WGS) entry which is preliminary data.</text>
</comment>
<dbReference type="EMBL" id="JAGTXO010000033">
    <property type="protein sequence ID" value="KAG8460299.1"/>
    <property type="molecule type" value="Genomic_DNA"/>
</dbReference>
<sequence>MSPAFLSRWRSERQAPPLLLVTDPGPDPDDVKALLVAASLHRDSHISLRAVVANGGGQPRARAALARCLLDHLGLCDVPVGVGSHGVPYDAQPHEYALHGYEHVDAAALPDGAQLMLDALRDAAPKSVLVALISSLRDFADLLLAQPQLVIAKLAKSFAERTHDPVMRYLADAQFLGLQGLWRKLCDGQLPPRCSKQWFFETFCGVDRKTMELRGLHALGADADIVAQLNGTVKPYDVIALMSVLPSYAPLFARFESARFTHGGVTHLLLLRPDHAVEIQAVLHLLRDSYHSAVLQRRLQLANKQAAAAKAAQAAAEEGARAARAGQGRRLSLQLAQLWAELPRAGGRARLGAADALSGGLLGSLGLGAGAPPPAYRSRRAASLASPAAAAVAAAAAGVAGGAGGPPVAARSAGDAAVAAAAAGAGGRLGDVLGRAFTAMASSPPLSPLASPSASLLHVNPFASRQFSPRARSESLGDDGPSTPPTLLARGRCSSGGVGGARSSGAASPRSPLRDDEGTCGGRLSPLSMLPPPLRLSAGAPVGRAARAHGTNGLGGARGVSPPSSPIDADEAAAVSAAVCRPRRAFSLGAQAAAGRHRRMSELSDSRMSDAASEGGPFDSAAIARDFSGGALRVVFGGPVCAERPSRAQLPVSLDLALDEHASASGLSFSLTRSGSSTPHEEGARAPDEGGGGSGGGSGGCGVHGGGGGDEPGARAPRAARPSRGSSELAVPTAANLKLLGRAALARLAVEMGAAAGGAAGAAAASGGACASEGGWVGDVDDPLDSSMRSSASGCDLVAAHAMLALAPPPLASVPTASAPAASASADAPSESSSHPPSLRASASSSCGASASRSELISHAIAAAVEASRIFDATSAELYKARVPAAHFEAAGRERAARRAEAAGGVAAGGQRAAAQQLLPPMAPRESRLSGGGRALESLRNQLHGVSGAAGETLEGLTGARARRGSLPVKPRAGVGEFLKEALDEAHASDARSTAATASLGGCALVGALSADAFLAALSADAFLAARSAAATAAAAAAAGGAVRGVRGVGGAGASPAARALAHTPLRPPPFLDDSTYALGGALTRCVALSAALVALLGLRPLESHRRRLRAYAAVGALALGAAALSSARPALATYADARALAAVGARGAPLGEASRHVLAAARALATERGLSTLLQATAALYLGSTALAPAGTAGARPRALHGSLWRTFGGVAAGLGGLSSCALGWRALGAVGGLGSGGGGGMAGAVRAGSGYALLRALGARGGWRGAALAPPRLSADSARLGVAAMLSGYCALLGALALCEPVRAHTEVALARAAGAGGSRAAIAALIGFGTAHECEVDELCVQALRSFKPLPLDARALVALQRRLDAYGRGGHGGSYGNNANANAVAAAAAAAAAAAVAAAAARDEGGGEAGEHEGAPAAQMDGARGADDGGARGSGGLGARILPTVGAALRRASGALLRLPISLASVAEHAPPAVAPGAQQPSVGVGGGGDATSAACAAPPPTPTPVGGSCAPSAASGRGSRRASSNGSWLFPQPLPTAGCDPDSDGGPRCGPQRTQRASDVTMPFALATGSAAAAVARPPPPPSPTSALAERLHALRSSPQPPQPQQQPPGLSALPSLSSSLAWAAAERGGCADEPPTDAQHARAAPPAAPLLSPPPPPPPPAPPAHWQSPPALVPRDEPVSRTPPATPTADRYVVHSWEDEPLAKVAALSAWAERYTATRGRPPVVWIDAACSDPSLKSFERLALRNVEVVLAAPDARGRAEVVASLDAFHVIWARPPPGIEATRALKQLLELAGVPKFNEVVRAYLPAVRAAVEKAETEEAEAKAKAAVAAAGDAAPAAAPASPQRDLNVQHAPPPVSPADGAGAPRLCFDASHEQHAVNGVHAVNGAHALIDACKDPEPEPNAPIAHEKPQIRIVVEED</sequence>
<feature type="compositionally biased region" description="Polar residues" evidence="1">
    <location>
        <begin position="669"/>
        <end position="678"/>
    </location>
</feature>
<feature type="compositionally biased region" description="Gly residues" evidence="1">
    <location>
        <begin position="689"/>
        <end position="711"/>
    </location>
</feature>
<dbReference type="Gene3D" id="3.90.245.10">
    <property type="entry name" value="Ribonucleoside hydrolase-like"/>
    <property type="match status" value="2"/>
</dbReference>
<feature type="compositionally biased region" description="Pro residues" evidence="1">
    <location>
        <begin position="1652"/>
        <end position="1669"/>
    </location>
</feature>
<organism evidence="3 4">
    <name type="scientific">Diacronema lutheri</name>
    <name type="common">Unicellular marine alga</name>
    <name type="synonym">Monochrysis lutheri</name>
    <dbReference type="NCBI Taxonomy" id="2081491"/>
    <lineage>
        <taxon>Eukaryota</taxon>
        <taxon>Haptista</taxon>
        <taxon>Haptophyta</taxon>
        <taxon>Pavlovophyceae</taxon>
        <taxon>Pavlovales</taxon>
        <taxon>Pavlovaceae</taxon>
        <taxon>Diacronema</taxon>
    </lineage>
</organism>
<feature type="transmembrane region" description="Helical" evidence="2">
    <location>
        <begin position="1077"/>
        <end position="1099"/>
    </location>
</feature>
<feature type="region of interest" description="Disordered" evidence="1">
    <location>
        <begin position="1408"/>
        <end position="1435"/>
    </location>
</feature>
<feature type="region of interest" description="Disordered" evidence="1">
    <location>
        <begin position="1477"/>
        <end position="1563"/>
    </location>
</feature>
<protein>
    <submittedName>
        <fullName evidence="3">Uncharacterized protein</fullName>
    </submittedName>
</protein>
<feature type="region of interest" description="Disordered" evidence="1">
    <location>
        <begin position="815"/>
        <end position="845"/>
    </location>
</feature>
<accession>A0A8J6C4K7</accession>
<evidence type="ECO:0000313" key="3">
    <source>
        <dbReference type="EMBL" id="KAG8460299.1"/>
    </source>
</evidence>
<keyword evidence="2" id="KW-1133">Transmembrane helix</keyword>
<feature type="transmembrane region" description="Helical" evidence="2">
    <location>
        <begin position="1111"/>
        <end position="1132"/>
    </location>
</feature>
<reference evidence="3" key="1">
    <citation type="submission" date="2021-05" db="EMBL/GenBank/DDBJ databases">
        <title>The genome of the haptophyte Pavlova lutheri (Diacronema luteri, Pavlovales) - a model for lipid biosynthesis in eukaryotic algae.</title>
        <authorList>
            <person name="Hulatt C.J."/>
            <person name="Posewitz M.C."/>
        </authorList>
    </citation>
    <scope>NUCLEOTIDE SEQUENCE</scope>
    <source>
        <strain evidence="3">NIVA-4/92</strain>
    </source>
</reference>
<feature type="region of interest" description="Disordered" evidence="1">
    <location>
        <begin position="1903"/>
        <end position="1926"/>
    </location>
</feature>
<feature type="region of interest" description="Disordered" evidence="1">
    <location>
        <begin position="1629"/>
        <end position="1694"/>
    </location>
</feature>
<dbReference type="PANTHER" id="PTHR45733">
    <property type="entry name" value="FORMIN-J"/>
    <property type="match status" value="1"/>
</dbReference>
<feature type="region of interest" description="Disordered" evidence="1">
    <location>
        <begin position="669"/>
        <end position="730"/>
    </location>
</feature>
<gene>
    <name evidence="3" type="ORF">KFE25_011790</name>
</gene>
<dbReference type="OrthoDB" id="2564527at2759"/>
<feature type="region of interest" description="Disordered" evidence="1">
    <location>
        <begin position="1842"/>
        <end position="1872"/>
    </location>
</feature>
<name>A0A8J6C4K7_DIALT</name>
<dbReference type="Proteomes" id="UP000751190">
    <property type="component" value="Unassembled WGS sequence"/>
</dbReference>
<feature type="compositionally biased region" description="Low complexity" evidence="1">
    <location>
        <begin position="1509"/>
        <end position="1532"/>
    </location>
</feature>
<evidence type="ECO:0000313" key="4">
    <source>
        <dbReference type="Proteomes" id="UP000751190"/>
    </source>
</evidence>
<feature type="compositionally biased region" description="Basic and acidic residues" evidence="1">
    <location>
        <begin position="679"/>
        <end position="688"/>
    </location>
</feature>
<feature type="compositionally biased region" description="Basic and acidic residues" evidence="1">
    <location>
        <begin position="1408"/>
        <end position="1418"/>
    </location>
</feature>
<dbReference type="GO" id="GO:0016799">
    <property type="term" value="F:hydrolase activity, hydrolyzing N-glycosyl compounds"/>
    <property type="evidence" value="ECO:0007669"/>
    <property type="project" value="InterPro"/>
</dbReference>
<dbReference type="PANTHER" id="PTHR45733:SF8">
    <property type="entry name" value="FORMIN-J"/>
    <property type="match status" value="1"/>
</dbReference>
<keyword evidence="2" id="KW-0472">Membrane</keyword>